<dbReference type="STRING" id="1116229.S3CWS6"/>
<protein>
    <recommendedName>
        <fullName evidence="3">Nucleotide-diphospho-sugar transferase</fullName>
    </recommendedName>
</protein>
<organism evidence="1 2">
    <name type="scientific">Glarea lozoyensis (strain ATCC 20868 / MF5171)</name>
    <dbReference type="NCBI Taxonomy" id="1116229"/>
    <lineage>
        <taxon>Eukaryota</taxon>
        <taxon>Fungi</taxon>
        <taxon>Dikarya</taxon>
        <taxon>Ascomycota</taxon>
        <taxon>Pezizomycotina</taxon>
        <taxon>Leotiomycetes</taxon>
        <taxon>Helotiales</taxon>
        <taxon>Helotiaceae</taxon>
        <taxon>Glarea</taxon>
    </lineage>
</organism>
<evidence type="ECO:0000313" key="2">
    <source>
        <dbReference type="Proteomes" id="UP000016922"/>
    </source>
</evidence>
<dbReference type="Proteomes" id="UP000016922">
    <property type="component" value="Unassembled WGS sequence"/>
</dbReference>
<dbReference type="PANTHER" id="PTHR34144">
    <property type="entry name" value="CHROMOSOME 8, WHOLE GENOME SHOTGUN SEQUENCE"/>
    <property type="match status" value="1"/>
</dbReference>
<evidence type="ECO:0008006" key="3">
    <source>
        <dbReference type="Google" id="ProtNLM"/>
    </source>
</evidence>
<gene>
    <name evidence="1" type="ORF">GLAREA_12833</name>
</gene>
<dbReference type="HOGENOM" id="CLU_040564_1_0_1"/>
<dbReference type="RefSeq" id="XP_008082787.1">
    <property type="nucleotide sequence ID" value="XM_008084596.1"/>
</dbReference>
<dbReference type="EMBL" id="KE145365">
    <property type="protein sequence ID" value="EPE30110.1"/>
    <property type="molecule type" value="Genomic_DNA"/>
</dbReference>
<evidence type="ECO:0000313" key="1">
    <source>
        <dbReference type="EMBL" id="EPE30110.1"/>
    </source>
</evidence>
<dbReference type="AlphaFoldDB" id="S3CWS6"/>
<dbReference type="GeneID" id="19471873"/>
<dbReference type="OrthoDB" id="262547at2759"/>
<name>S3CWS6_GLAL2</name>
<dbReference type="OMA" id="YIASMHW"/>
<dbReference type="InterPro" id="IPR021047">
    <property type="entry name" value="Mannosyltransferase_CMT1"/>
</dbReference>
<sequence length="421" mass="48993">MSFFPRILWLRRTWLRLVVPLLFFVLSIDLFLTVAVHPQPKRVSAIETVLTNISNPRIFIASIHWNNEVAIRSHWGVAVLDLVRYLGPENVYISILESCSWDGSKDALRELDLQLEELGVQRSIELLESTHKDDIERTPKPGEEGWIWTKRGRKELRRIPYLAGMRNQLMKKLNDLAEDSKERKGQRFERVLWLNDVVFTTEDVITLIATRNGNYAAACSLDFLKPPSYYDTFALRDIFGDKTVTRNWPYFLASQSRKELISNDPVPVKSCWNGIAVFKTDPFYDNPPLRFRGISDSLATYRLEGSECCLIHIDNRLSSKLGVWLNPNVKVAYNTKAYMTVNPEIGSWPKNIERVQGIWHNRLARWSGFPGRFLEEFTIGRKIRLWRDVEGRKEKDELHNDEHYCMVSETQVVVENGWAHL</sequence>
<accession>S3CWS6</accession>
<dbReference type="eggNOG" id="ENOG502RJAT">
    <property type="taxonomic scope" value="Eukaryota"/>
</dbReference>
<dbReference type="PANTHER" id="PTHR34144:SF7">
    <property type="entry name" value="EXPORT PROTEIN (CAP59), PUTATIVE (AFU_ORTHOLOGUE AFUA_7G05020)-RELATED"/>
    <property type="match status" value="1"/>
</dbReference>
<dbReference type="KEGG" id="glz:GLAREA_12833"/>
<proteinExistence type="predicted"/>
<reference evidence="1 2" key="1">
    <citation type="journal article" date="2013" name="BMC Genomics">
        <title>Genomics-driven discovery of the pneumocandin biosynthetic gene cluster in the fungus Glarea lozoyensis.</title>
        <authorList>
            <person name="Chen L."/>
            <person name="Yue Q."/>
            <person name="Zhang X."/>
            <person name="Xiang M."/>
            <person name="Wang C."/>
            <person name="Li S."/>
            <person name="Che Y."/>
            <person name="Ortiz-Lopez F.J."/>
            <person name="Bills G.F."/>
            <person name="Liu X."/>
            <person name="An Z."/>
        </authorList>
    </citation>
    <scope>NUCLEOTIDE SEQUENCE [LARGE SCALE GENOMIC DNA]</scope>
    <source>
        <strain evidence="2">ATCC 20868 / MF5171</strain>
    </source>
</reference>
<keyword evidence="2" id="KW-1185">Reference proteome</keyword>
<dbReference type="Pfam" id="PF11735">
    <property type="entry name" value="CAP59_mtransfer"/>
    <property type="match status" value="1"/>
</dbReference>